<keyword evidence="4 6" id="KW-1005">Bacterial flagellum biogenesis</keyword>
<dbReference type="RefSeq" id="WP_144559457.1">
    <property type="nucleotide sequence ID" value="NZ_CP042163.1"/>
</dbReference>
<evidence type="ECO:0000313" key="8">
    <source>
        <dbReference type="Proteomes" id="UP001341820"/>
    </source>
</evidence>
<dbReference type="CDD" id="cd16098">
    <property type="entry name" value="FliS"/>
    <property type="match status" value="1"/>
</dbReference>
<keyword evidence="8" id="KW-1185">Reference proteome</keyword>
<dbReference type="InterPro" id="IPR003713">
    <property type="entry name" value="FliS"/>
</dbReference>
<organism evidence="7 8">
    <name type="scientific">Shouchella miscanthi</name>
    <dbReference type="NCBI Taxonomy" id="2598861"/>
    <lineage>
        <taxon>Bacteria</taxon>
        <taxon>Bacillati</taxon>
        <taxon>Bacillota</taxon>
        <taxon>Bacilli</taxon>
        <taxon>Bacillales</taxon>
        <taxon>Bacillaceae</taxon>
        <taxon>Shouchella</taxon>
    </lineage>
</organism>
<name>A0ABU6NNM1_9BACI</name>
<keyword evidence="7" id="KW-0966">Cell projection</keyword>
<keyword evidence="7" id="KW-0282">Flagellum</keyword>
<keyword evidence="5" id="KW-0143">Chaperone</keyword>
<evidence type="ECO:0000256" key="1">
    <source>
        <dbReference type="ARBA" id="ARBA00004514"/>
    </source>
</evidence>
<dbReference type="Proteomes" id="UP001341820">
    <property type="component" value="Unassembled WGS sequence"/>
</dbReference>
<evidence type="ECO:0000313" key="7">
    <source>
        <dbReference type="EMBL" id="MED4129038.1"/>
    </source>
</evidence>
<sequence>MLKQAAYKQQSVQTASPGELTLMLYNGCLKQLRIAENAIKDNHFQQKNEALTKAEAIIKELMITLKTDTEVGENMMRMYEYIHYQLIEANIKSDLMALQEAQGYVVEFRDTWKEVIKLDRQNRFGGVTPK</sequence>
<keyword evidence="7" id="KW-0969">Cilium</keyword>
<gene>
    <name evidence="7" type="primary">fliS</name>
    <name evidence="7" type="ORF">P5F74_12910</name>
</gene>
<dbReference type="NCBIfam" id="TIGR00208">
    <property type="entry name" value="fliS"/>
    <property type="match status" value="1"/>
</dbReference>
<evidence type="ECO:0000256" key="2">
    <source>
        <dbReference type="ARBA" id="ARBA00008787"/>
    </source>
</evidence>
<comment type="similarity">
    <text evidence="2 6">Belongs to the FliS family.</text>
</comment>
<protein>
    <recommendedName>
        <fullName evidence="6">Flagellar secretion chaperone FliS</fullName>
    </recommendedName>
</protein>
<dbReference type="PANTHER" id="PTHR34773">
    <property type="entry name" value="FLAGELLAR SECRETION CHAPERONE FLIS"/>
    <property type="match status" value="1"/>
</dbReference>
<comment type="caution">
    <text evidence="7">The sequence shown here is derived from an EMBL/GenBank/DDBJ whole genome shotgun (WGS) entry which is preliminary data.</text>
</comment>
<dbReference type="SUPFAM" id="SSF101116">
    <property type="entry name" value="Flagellar export chaperone FliS"/>
    <property type="match status" value="1"/>
</dbReference>
<evidence type="ECO:0000256" key="6">
    <source>
        <dbReference type="PIRNR" id="PIRNR039090"/>
    </source>
</evidence>
<comment type="subcellular location">
    <subcellularLocation>
        <location evidence="1 6">Cytoplasm</location>
        <location evidence="1 6">Cytosol</location>
    </subcellularLocation>
</comment>
<dbReference type="InterPro" id="IPR036584">
    <property type="entry name" value="FliS_sf"/>
</dbReference>
<keyword evidence="3 6" id="KW-0963">Cytoplasm</keyword>
<dbReference type="PIRSF" id="PIRSF039090">
    <property type="entry name" value="Flis"/>
    <property type="match status" value="1"/>
</dbReference>
<proteinExistence type="inferred from homology"/>
<dbReference type="Pfam" id="PF02561">
    <property type="entry name" value="FliS"/>
    <property type="match status" value="1"/>
</dbReference>
<evidence type="ECO:0000256" key="5">
    <source>
        <dbReference type="ARBA" id="ARBA00023186"/>
    </source>
</evidence>
<reference evidence="7 8" key="1">
    <citation type="submission" date="2023-03" db="EMBL/GenBank/DDBJ databases">
        <title>Bacillus Genome Sequencing.</title>
        <authorList>
            <person name="Dunlap C."/>
        </authorList>
    </citation>
    <scope>NUCLEOTIDE SEQUENCE [LARGE SCALE GENOMIC DNA]</scope>
    <source>
        <strain evidence="7 8">B-4107</strain>
    </source>
</reference>
<dbReference type="PANTHER" id="PTHR34773:SF1">
    <property type="entry name" value="FLAGELLAR SECRETION CHAPERONE FLIS"/>
    <property type="match status" value="1"/>
</dbReference>
<dbReference type="EMBL" id="JAROAS010000026">
    <property type="protein sequence ID" value="MED4129038.1"/>
    <property type="molecule type" value="Genomic_DNA"/>
</dbReference>
<dbReference type="Gene3D" id="1.20.120.340">
    <property type="entry name" value="Flagellar protein FliS"/>
    <property type="match status" value="1"/>
</dbReference>
<accession>A0ABU6NNM1</accession>
<evidence type="ECO:0000256" key="3">
    <source>
        <dbReference type="ARBA" id="ARBA00022490"/>
    </source>
</evidence>
<evidence type="ECO:0000256" key="4">
    <source>
        <dbReference type="ARBA" id="ARBA00022795"/>
    </source>
</evidence>